<accession>A0ACB9NWR4</accession>
<evidence type="ECO:0000313" key="1">
    <source>
        <dbReference type="EMBL" id="KAI4340082.1"/>
    </source>
</evidence>
<keyword evidence="2" id="KW-1185">Reference proteome</keyword>
<gene>
    <name evidence="1" type="ORF">MLD38_024954</name>
</gene>
<reference evidence="2" key="1">
    <citation type="journal article" date="2023" name="Front. Plant Sci.">
        <title>Chromosomal-level genome assembly of Melastoma candidum provides insights into trichome evolution.</title>
        <authorList>
            <person name="Zhong Y."/>
            <person name="Wu W."/>
            <person name="Sun C."/>
            <person name="Zou P."/>
            <person name="Liu Y."/>
            <person name="Dai S."/>
            <person name="Zhou R."/>
        </authorList>
    </citation>
    <scope>NUCLEOTIDE SEQUENCE [LARGE SCALE GENOMIC DNA]</scope>
</reference>
<protein>
    <submittedName>
        <fullName evidence="1">Uncharacterized protein</fullName>
    </submittedName>
</protein>
<name>A0ACB9NWR4_9MYRT</name>
<comment type="caution">
    <text evidence="1">The sequence shown here is derived from an EMBL/GenBank/DDBJ whole genome shotgun (WGS) entry which is preliminary data.</text>
</comment>
<proteinExistence type="predicted"/>
<dbReference type="EMBL" id="CM042886">
    <property type="protein sequence ID" value="KAI4340082.1"/>
    <property type="molecule type" value="Genomic_DNA"/>
</dbReference>
<organism evidence="1 2">
    <name type="scientific">Melastoma candidum</name>
    <dbReference type="NCBI Taxonomy" id="119954"/>
    <lineage>
        <taxon>Eukaryota</taxon>
        <taxon>Viridiplantae</taxon>
        <taxon>Streptophyta</taxon>
        <taxon>Embryophyta</taxon>
        <taxon>Tracheophyta</taxon>
        <taxon>Spermatophyta</taxon>
        <taxon>Magnoliopsida</taxon>
        <taxon>eudicotyledons</taxon>
        <taxon>Gunneridae</taxon>
        <taxon>Pentapetalae</taxon>
        <taxon>rosids</taxon>
        <taxon>malvids</taxon>
        <taxon>Myrtales</taxon>
        <taxon>Melastomataceae</taxon>
        <taxon>Melastomatoideae</taxon>
        <taxon>Melastomateae</taxon>
        <taxon>Melastoma</taxon>
    </lineage>
</organism>
<dbReference type="Proteomes" id="UP001057402">
    <property type="component" value="Chromosome 7"/>
</dbReference>
<sequence>MEAHPHPSTLLSMDSSASSSHDELDLELNPLMILSRPPDINLPLSAERSPPPPLHNSWNPDQFGILDESKALLNVPKARRKFAKRVDCTWGAWFFFSFYFNPVVNKKSKPKIVRDREGVSGFDKSDLMLDVFMIQHDMENMYMWVFRGRPENALSKMHLKSYMNGHTRHGERPFPYFELHRITRCRGSLLEITTPKFSYCFMGSRKFLRLS</sequence>
<evidence type="ECO:0000313" key="2">
    <source>
        <dbReference type="Proteomes" id="UP001057402"/>
    </source>
</evidence>